<dbReference type="PANTHER" id="PTHR43702:SF3">
    <property type="entry name" value="PROTEIN TSGA"/>
    <property type="match status" value="1"/>
</dbReference>
<gene>
    <name evidence="5" type="ORF">Clacol_009916</name>
</gene>
<feature type="region of interest" description="Disordered" evidence="3">
    <location>
        <begin position="1"/>
        <end position="24"/>
    </location>
</feature>
<evidence type="ECO:0000313" key="5">
    <source>
        <dbReference type="EMBL" id="GJJ15638.1"/>
    </source>
</evidence>
<feature type="compositionally biased region" description="Basic and acidic residues" evidence="3">
    <location>
        <begin position="1092"/>
        <end position="1138"/>
    </location>
</feature>
<dbReference type="InterPro" id="IPR036259">
    <property type="entry name" value="MFS_trans_sf"/>
</dbReference>
<keyword evidence="4" id="KW-0812">Transmembrane</keyword>
<name>A0AAV5ARI4_9AGAM</name>
<feature type="transmembrane region" description="Helical" evidence="4">
    <location>
        <begin position="913"/>
        <end position="935"/>
    </location>
</feature>
<feature type="transmembrane region" description="Helical" evidence="4">
    <location>
        <begin position="1033"/>
        <end position="1050"/>
    </location>
</feature>
<comment type="caution">
    <text evidence="5">The sequence shown here is derived from an EMBL/GenBank/DDBJ whole genome shotgun (WGS) entry which is preliminary data.</text>
</comment>
<evidence type="ECO:0000256" key="1">
    <source>
        <dbReference type="ARBA" id="ARBA00004429"/>
    </source>
</evidence>
<dbReference type="AlphaFoldDB" id="A0AAV5ARI4"/>
<dbReference type="EMBL" id="BPWL01000011">
    <property type="protein sequence ID" value="GJJ15638.1"/>
    <property type="molecule type" value="Genomic_DNA"/>
</dbReference>
<dbReference type="InterPro" id="IPR050375">
    <property type="entry name" value="MFS_TsgA-like"/>
</dbReference>
<feature type="transmembrane region" description="Helical" evidence="4">
    <location>
        <begin position="976"/>
        <end position="994"/>
    </location>
</feature>
<dbReference type="SUPFAM" id="SSF103473">
    <property type="entry name" value="MFS general substrate transporter"/>
    <property type="match status" value="1"/>
</dbReference>
<evidence type="ECO:0000256" key="2">
    <source>
        <dbReference type="ARBA" id="ARBA00022475"/>
    </source>
</evidence>
<evidence type="ECO:0000256" key="4">
    <source>
        <dbReference type="SAM" id="Phobius"/>
    </source>
</evidence>
<keyword evidence="6" id="KW-1185">Reference proteome</keyword>
<feature type="transmembrane region" description="Helical" evidence="4">
    <location>
        <begin position="1062"/>
        <end position="1083"/>
    </location>
</feature>
<feature type="region of interest" description="Disordered" evidence="3">
    <location>
        <begin position="1091"/>
        <end position="1138"/>
    </location>
</feature>
<dbReference type="GO" id="GO:0005886">
    <property type="term" value="C:plasma membrane"/>
    <property type="evidence" value="ECO:0007669"/>
    <property type="project" value="UniProtKB-SubCell"/>
</dbReference>
<dbReference type="SUPFAM" id="SSF51110">
    <property type="entry name" value="alpha-D-mannose-specific plant lectins"/>
    <property type="match status" value="1"/>
</dbReference>
<dbReference type="Gene3D" id="2.160.20.10">
    <property type="entry name" value="Single-stranded right-handed beta-helix, Pectin lyase-like"/>
    <property type="match status" value="1"/>
</dbReference>
<dbReference type="Gene3D" id="1.20.1250.20">
    <property type="entry name" value="MFS general substrate transporter like domains"/>
    <property type="match status" value="3"/>
</dbReference>
<protein>
    <recommendedName>
        <fullName evidence="7">Bulb-type lectin domain-containing protein</fullName>
    </recommendedName>
</protein>
<feature type="transmembrane region" description="Helical" evidence="4">
    <location>
        <begin position="1000"/>
        <end position="1021"/>
    </location>
</feature>
<reference evidence="5" key="1">
    <citation type="submission" date="2021-10" db="EMBL/GenBank/DDBJ databases">
        <title>De novo Genome Assembly of Clathrus columnatus (Basidiomycota, Fungi) Using Illumina and Nanopore Sequence Data.</title>
        <authorList>
            <person name="Ogiso-Tanaka E."/>
            <person name="Itagaki H."/>
            <person name="Hosoya T."/>
            <person name="Hosaka K."/>
        </authorList>
    </citation>
    <scope>NUCLEOTIDE SEQUENCE</scope>
    <source>
        <strain evidence="5">MO-923</strain>
    </source>
</reference>
<feature type="transmembrane region" description="Helical" evidence="4">
    <location>
        <begin position="747"/>
        <end position="767"/>
    </location>
</feature>
<sequence length="1138" mass="124784">MDLPNASRPPIPPKATKPGSLNAATDLPIMPKVEHATFPNSKPPQAGTLYLPGKWPTPELSTYPIGRYSICNTGPFTSETLQSALNELGPSSILYLPSSSRWDIIQPIKLKEHQELATWGYPTEEHQMALLEAGKDCYPFIINAWAITGAKVRNIIVDGGRQKHGNEPKCGVMLQLLIDVYSATPDTGSHNVRITNNKIGPAGISADKRQGEWADGISFAGSNGLVAGNEIIDATDGAIVVFGAPGTLVTCNTIISQDSITLGGINMVDFAYEGSYSGTRVVHNTLISRGPSGYFKTGIGQGPSVWWTKPSDKVNYGGVVMYNLIDSQPIDGQFGGFGYGFPVSADVRSWICVGNVSLGHVPYTGDLTKSLPWPNAPPGPFVYDGHPSTVFTFSAFISSSDMHMGGGEVLLQSDFMGKIGRIASLISIQPGPTRVLSYRPGQLRLKSGQIVTLTDIIFSYDHDGYIRVRQRNSTEVGFILWEMGFDHVTTPGQHLHYTENGKLVLSSTQGQIHDLTPHIKSTMEGSSLVISNVNPYLTISGPKSSLLFASAYIFPQNRTFALGQIVARTYMNKTLIYALSPYCQFVVLRSKQNNTPVPSIPFAWPDKEREAQWEWEVVWRTPNTPTERRDGVVMSFQGDGNLVIYSNKTVPWASGTHGRIPPAVFLRLGFGSTAEPWLELITDEELYEVLNELGSKTPSLLSLSLHGSSPSARFSYLISSEDMSNLRGPVVQEKVIVPTQLSRAQFIYAYSLITSLFFAWGFAYGLLDSLNKHFQTVFGITKTQSTFMQVSYFGIFGHIFFGHHGQVHSCDALVISCREAQLCWIRVLGDPKYGAMRLTFSQAWNGIGAFAGPLIASQEFFKGENDTSLANVQWVYLAVAKLPEVDESKLPDTLENQADVAPLHKQYHLIFGFWAQFSYVGAQVAVATFCTNFFADTPSINFVPSKASLWYSYCQMVFALGRFLGAFVLRWVDPAHALTFYLFACCLFTVGVVVGNGTSAVTSMFFLFFFESICWPTIYALAISRLGYLTKQGGSFVVSGVGGGALYAPLQGVLSDSINVQIGYWVAFVGYANALAYGVGMCIDKERRKRIDSKSGKRIDELDRSSNSYEQERSFDKEKGDSGVVSRKGDGDELVKSE</sequence>
<keyword evidence="4" id="KW-1133">Transmembrane helix</keyword>
<keyword evidence="2" id="KW-1003">Cell membrane</keyword>
<dbReference type="SUPFAM" id="SSF51126">
    <property type="entry name" value="Pectin lyase-like"/>
    <property type="match status" value="1"/>
</dbReference>
<feature type="transmembrane region" description="Helical" evidence="4">
    <location>
        <begin position="950"/>
        <end position="969"/>
    </location>
</feature>
<dbReference type="InterPro" id="IPR036426">
    <property type="entry name" value="Bulb-type_lectin_dom_sf"/>
</dbReference>
<dbReference type="Gene3D" id="2.90.10.10">
    <property type="entry name" value="Bulb-type lectin domain"/>
    <property type="match status" value="1"/>
</dbReference>
<dbReference type="InterPro" id="IPR011050">
    <property type="entry name" value="Pectin_lyase_fold/virulence"/>
</dbReference>
<dbReference type="InterPro" id="IPR012334">
    <property type="entry name" value="Pectin_lyas_fold"/>
</dbReference>
<comment type="subcellular location">
    <subcellularLocation>
        <location evidence="1">Cell inner membrane</location>
        <topology evidence="1">Multi-pass membrane protein</topology>
    </subcellularLocation>
</comment>
<proteinExistence type="predicted"/>
<evidence type="ECO:0000313" key="6">
    <source>
        <dbReference type="Proteomes" id="UP001050691"/>
    </source>
</evidence>
<dbReference type="PANTHER" id="PTHR43702">
    <property type="entry name" value="L-FUCOSE-PROTON SYMPORTER"/>
    <property type="match status" value="1"/>
</dbReference>
<dbReference type="Proteomes" id="UP001050691">
    <property type="component" value="Unassembled WGS sequence"/>
</dbReference>
<keyword evidence="4" id="KW-0472">Membrane</keyword>
<evidence type="ECO:0000256" key="3">
    <source>
        <dbReference type="SAM" id="MobiDB-lite"/>
    </source>
</evidence>
<evidence type="ECO:0008006" key="7">
    <source>
        <dbReference type="Google" id="ProtNLM"/>
    </source>
</evidence>
<organism evidence="5 6">
    <name type="scientific">Clathrus columnatus</name>
    <dbReference type="NCBI Taxonomy" id="1419009"/>
    <lineage>
        <taxon>Eukaryota</taxon>
        <taxon>Fungi</taxon>
        <taxon>Dikarya</taxon>
        <taxon>Basidiomycota</taxon>
        <taxon>Agaricomycotina</taxon>
        <taxon>Agaricomycetes</taxon>
        <taxon>Phallomycetidae</taxon>
        <taxon>Phallales</taxon>
        <taxon>Clathraceae</taxon>
        <taxon>Clathrus</taxon>
    </lineage>
</organism>
<accession>A0AAV5ARI4</accession>